<evidence type="ECO:0000313" key="2">
    <source>
        <dbReference type="EMBL" id="ERI80724.1"/>
    </source>
</evidence>
<dbReference type="InterPro" id="IPR041415">
    <property type="entry name" value="BclA_C"/>
</dbReference>
<gene>
    <name evidence="2" type="ORF">CLOSYM_00035</name>
</gene>
<dbReference type="Pfam" id="PF18573">
    <property type="entry name" value="BclA_C"/>
    <property type="match status" value="1"/>
</dbReference>
<accession>A0ABC9U3W4</accession>
<feature type="domain" description="BclA C-terminal" evidence="1">
    <location>
        <begin position="1"/>
        <end position="127"/>
    </location>
</feature>
<comment type="caution">
    <text evidence="2">The sequence shown here is derived from an EMBL/GenBank/DDBJ whole genome shotgun (WGS) entry which is preliminary data.</text>
</comment>
<name>A0ABC9U3W4_CLOSY</name>
<evidence type="ECO:0000313" key="3">
    <source>
        <dbReference type="Proteomes" id="UP000016491"/>
    </source>
</evidence>
<protein>
    <recommendedName>
        <fullName evidence="1">BclA C-terminal domain-containing protein</fullName>
    </recommendedName>
</protein>
<reference evidence="2 3" key="1">
    <citation type="submission" date="2013-07" db="EMBL/GenBank/DDBJ databases">
        <authorList>
            <person name="Weinstock G."/>
            <person name="Sodergren E."/>
            <person name="Wylie T."/>
            <person name="Fulton L."/>
            <person name="Fulton R."/>
            <person name="Fronick C."/>
            <person name="O'Laughlin M."/>
            <person name="Godfrey J."/>
            <person name="Miner T."/>
            <person name="Herter B."/>
            <person name="Appelbaum E."/>
            <person name="Cordes M."/>
            <person name="Lek S."/>
            <person name="Wollam A."/>
            <person name="Pepin K.H."/>
            <person name="Palsikar V.B."/>
            <person name="Mitreva M."/>
            <person name="Wilson R.K."/>
        </authorList>
    </citation>
    <scope>NUCLEOTIDE SEQUENCE [LARGE SCALE GENOMIC DNA]</scope>
    <source>
        <strain evidence="2 3">ATCC 14940</strain>
    </source>
</reference>
<organism evidence="2 3">
    <name type="scientific">[Clostridium] symbiosum ATCC 14940</name>
    <dbReference type="NCBI Taxonomy" id="411472"/>
    <lineage>
        <taxon>Bacteria</taxon>
        <taxon>Bacillati</taxon>
        <taxon>Bacillota</taxon>
        <taxon>Clostridia</taxon>
        <taxon>Lachnospirales</taxon>
        <taxon>Lachnospiraceae</taxon>
        <taxon>Otoolea</taxon>
    </lineage>
</organism>
<sequence>MNATNSTGDTITVILGGTAVPLPDFQVLDGFTTTAQNTTFTVPATGTYMVSYRVSTTAALLLSTRVLRNGTPLGGSTFTPALSVSSFAATTFAALTAGDTLTLQLFGLVGAAVLQSGNGATLTVIRLV</sequence>
<dbReference type="Gene3D" id="2.60.120.40">
    <property type="match status" value="1"/>
</dbReference>
<proteinExistence type="predicted"/>
<evidence type="ECO:0000259" key="1">
    <source>
        <dbReference type="Pfam" id="PF18573"/>
    </source>
</evidence>
<dbReference type="AlphaFoldDB" id="A0ABC9U3W4"/>
<dbReference type="Proteomes" id="UP000016491">
    <property type="component" value="Unassembled WGS sequence"/>
</dbReference>
<dbReference type="EMBL" id="AWSU01000004">
    <property type="protein sequence ID" value="ERI80724.1"/>
    <property type="molecule type" value="Genomic_DNA"/>
</dbReference>
<dbReference type="InterPro" id="IPR008983">
    <property type="entry name" value="Tumour_necrosis_fac-like_dom"/>
</dbReference>